<sequence length="61" mass="7236">MITRTCIIFATMCCHQTWIYTNKDYIKIFLKIIRKNETPQGLYCLNITTLFLECIVLCLNN</sequence>
<dbReference type="AlphaFoldDB" id="A0ABD2BVD4"/>
<protein>
    <submittedName>
        <fullName evidence="1">Uncharacterized protein</fullName>
    </submittedName>
</protein>
<proteinExistence type="predicted"/>
<evidence type="ECO:0000313" key="1">
    <source>
        <dbReference type="EMBL" id="KAL2736233.1"/>
    </source>
</evidence>
<dbReference type="Proteomes" id="UP001607303">
    <property type="component" value="Unassembled WGS sequence"/>
</dbReference>
<gene>
    <name evidence="1" type="ORF">V1477_012742</name>
</gene>
<accession>A0ABD2BVD4</accession>
<keyword evidence="2" id="KW-1185">Reference proteome</keyword>
<comment type="caution">
    <text evidence="1">The sequence shown here is derived from an EMBL/GenBank/DDBJ whole genome shotgun (WGS) entry which is preliminary data.</text>
</comment>
<dbReference type="EMBL" id="JAYRBN010000066">
    <property type="protein sequence ID" value="KAL2736233.1"/>
    <property type="molecule type" value="Genomic_DNA"/>
</dbReference>
<reference evidence="1 2" key="1">
    <citation type="journal article" date="2024" name="Ann. Entomol. Soc. Am.">
        <title>Genomic analyses of the southern and eastern yellowjacket wasps (Hymenoptera: Vespidae) reveal evolutionary signatures of social life.</title>
        <authorList>
            <person name="Catto M.A."/>
            <person name="Caine P.B."/>
            <person name="Orr S.E."/>
            <person name="Hunt B.G."/>
            <person name="Goodisman M.A.D."/>
        </authorList>
    </citation>
    <scope>NUCLEOTIDE SEQUENCE [LARGE SCALE GENOMIC DNA]</scope>
    <source>
        <strain evidence="1">232</strain>
        <tissue evidence="1">Head and thorax</tissue>
    </source>
</reference>
<evidence type="ECO:0000313" key="2">
    <source>
        <dbReference type="Proteomes" id="UP001607303"/>
    </source>
</evidence>
<organism evidence="1 2">
    <name type="scientific">Vespula maculifrons</name>
    <name type="common">Eastern yellow jacket</name>
    <name type="synonym">Wasp</name>
    <dbReference type="NCBI Taxonomy" id="7453"/>
    <lineage>
        <taxon>Eukaryota</taxon>
        <taxon>Metazoa</taxon>
        <taxon>Ecdysozoa</taxon>
        <taxon>Arthropoda</taxon>
        <taxon>Hexapoda</taxon>
        <taxon>Insecta</taxon>
        <taxon>Pterygota</taxon>
        <taxon>Neoptera</taxon>
        <taxon>Endopterygota</taxon>
        <taxon>Hymenoptera</taxon>
        <taxon>Apocrita</taxon>
        <taxon>Aculeata</taxon>
        <taxon>Vespoidea</taxon>
        <taxon>Vespidae</taxon>
        <taxon>Vespinae</taxon>
        <taxon>Vespula</taxon>
    </lineage>
</organism>
<name>A0ABD2BVD4_VESMC</name>